<gene>
    <name evidence="1" type="ORF">ABFG95_12060</name>
</gene>
<accession>A0AAU7LGZ5</accession>
<dbReference type="AlphaFoldDB" id="A0AAU7LGZ5"/>
<name>A0AAU7LGZ5_9BURK</name>
<organism evidence="1">
    <name type="scientific">Achromobacter sp. HNDS-1</name>
    <dbReference type="NCBI Taxonomy" id="3151598"/>
    <lineage>
        <taxon>Bacteria</taxon>
        <taxon>Pseudomonadati</taxon>
        <taxon>Pseudomonadota</taxon>
        <taxon>Betaproteobacteria</taxon>
        <taxon>Burkholderiales</taxon>
        <taxon>Alcaligenaceae</taxon>
        <taxon>Achromobacter</taxon>
    </lineage>
</organism>
<reference evidence="1" key="1">
    <citation type="submission" date="2024-05" db="EMBL/GenBank/DDBJ databases">
        <title>Transcriptome analysis of the degradation process of organic nitrogen by two heterotrophic nitrifying and aerobic denitrifying bacteria, Achromobacter sp. HNDS-1 and Enterobacter sp. HNDS-6.</title>
        <authorList>
            <person name="Huang Y."/>
        </authorList>
    </citation>
    <scope>NUCLEOTIDE SEQUENCE</scope>
    <source>
        <strain evidence="1">HNDS-1</strain>
    </source>
</reference>
<dbReference type="KEGG" id="achh:ABFG95_12060"/>
<sequence length="102" mass="10973">MTTQSYWEGHAPGYSLAVERAFIAFRAAEAALLESLKRSYPLDAEVRVVHRRGSFLGVVTGWDARGVRIVVCNKASGKCAKWWAAHVELAPAQGGQNTGGAS</sequence>
<protein>
    <submittedName>
        <fullName evidence="1">Uncharacterized protein</fullName>
    </submittedName>
</protein>
<proteinExistence type="predicted"/>
<evidence type="ECO:0000313" key="1">
    <source>
        <dbReference type="EMBL" id="XBP01174.1"/>
    </source>
</evidence>
<dbReference type="EMBL" id="CP157584">
    <property type="protein sequence ID" value="XBP01174.1"/>
    <property type="molecule type" value="Genomic_DNA"/>
</dbReference>
<dbReference type="RefSeq" id="WP_348995948.1">
    <property type="nucleotide sequence ID" value="NZ_CP157584.1"/>
</dbReference>